<dbReference type="EMBL" id="BKCJ011331505">
    <property type="protein sequence ID" value="GFD21681.1"/>
    <property type="molecule type" value="Genomic_DNA"/>
</dbReference>
<proteinExistence type="predicted"/>
<protein>
    <submittedName>
        <fullName evidence="1">Uncharacterized protein</fullName>
    </submittedName>
</protein>
<feature type="non-terminal residue" evidence="1">
    <location>
        <position position="1"/>
    </location>
</feature>
<organism evidence="1">
    <name type="scientific">Tanacetum cinerariifolium</name>
    <name type="common">Dalmatian daisy</name>
    <name type="synonym">Chrysanthemum cinerariifolium</name>
    <dbReference type="NCBI Taxonomy" id="118510"/>
    <lineage>
        <taxon>Eukaryota</taxon>
        <taxon>Viridiplantae</taxon>
        <taxon>Streptophyta</taxon>
        <taxon>Embryophyta</taxon>
        <taxon>Tracheophyta</taxon>
        <taxon>Spermatophyta</taxon>
        <taxon>Magnoliopsida</taxon>
        <taxon>eudicotyledons</taxon>
        <taxon>Gunneridae</taxon>
        <taxon>Pentapetalae</taxon>
        <taxon>asterids</taxon>
        <taxon>campanulids</taxon>
        <taxon>Asterales</taxon>
        <taxon>Asteraceae</taxon>
        <taxon>Asteroideae</taxon>
        <taxon>Anthemideae</taxon>
        <taxon>Anthemidinae</taxon>
        <taxon>Tanacetum</taxon>
    </lineage>
</organism>
<comment type="caution">
    <text evidence="1">The sequence shown here is derived from an EMBL/GenBank/DDBJ whole genome shotgun (WGS) entry which is preliminary data.</text>
</comment>
<dbReference type="AlphaFoldDB" id="A0A699UJ01"/>
<accession>A0A699UJ01</accession>
<sequence>EDLEDLYKLVKARYGSTRQVESMDYLLWSDMKIMLEPYVEDKVWKLQKGYKVLEEVV</sequence>
<reference evidence="1" key="1">
    <citation type="journal article" date="2019" name="Sci. Rep.">
        <title>Draft genome of Tanacetum cinerariifolium, the natural source of mosquito coil.</title>
        <authorList>
            <person name="Yamashiro T."/>
            <person name="Shiraishi A."/>
            <person name="Satake H."/>
            <person name="Nakayama K."/>
        </authorList>
    </citation>
    <scope>NUCLEOTIDE SEQUENCE</scope>
</reference>
<name>A0A699UJ01_TANCI</name>
<evidence type="ECO:0000313" key="1">
    <source>
        <dbReference type="EMBL" id="GFD21681.1"/>
    </source>
</evidence>
<gene>
    <name evidence="1" type="ORF">Tci_893650</name>
</gene>